<comment type="caution">
    <text evidence="1">The sequence shown here is derived from an EMBL/GenBank/DDBJ whole genome shotgun (WGS) entry which is preliminary data.</text>
</comment>
<dbReference type="AlphaFoldDB" id="A0A7J4KWK6"/>
<dbReference type="EMBL" id="DUFJ01000116">
    <property type="protein sequence ID" value="HIH33630.1"/>
    <property type="molecule type" value="Genomic_DNA"/>
</dbReference>
<dbReference type="Proteomes" id="UP000527315">
    <property type="component" value="Unassembled WGS sequence"/>
</dbReference>
<sequence>MKLRMPIALKTVKGPRKTWLQRFAGWRKFRKETADLRAKISRTNARIRSMRAGLKKAVKKSERLGKNLVPASLRWEIRQEEEQLEYLETKLNKARAKTQ</sequence>
<reference evidence="2" key="1">
    <citation type="journal article" date="2020" name="bioRxiv">
        <title>A rank-normalized archaeal taxonomy based on genome phylogeny resolves widespread incomplete and uneven classifications.</title>
        <authorList>
            <person name="Rinke C."/>
            <person name="Chuvochina M."/>
            <person name="Mussig A.J."/>
            <person name="Chaumeil P.-A."/>
            <person name="Waite D.W."/>
            <person name="Whitman W.B."/>
            <person name="Parks D.H."/>
            <person name="Hugenholtz P."/>
        </authorList>
    </citation>
    <scope>NUCLEOTIDE SEQUENCE [LARGE SCALE GENOMIC DNA]</scope>
</reference>
<gene>
    <name evidence="1" type="ORF">HA227_05290</name>
</gene>
<name>A0A7J4KWK6_9ARCH</name>
<protein>
    <submittedName>
        <fullName evidence="1">Uncharacterized protein</fullName>
    </submittedName>
</protein>
<evidence type="ECO:0000313" key="1">
    <source>
        <dbReference type="EMBL" id="HIH33630.1"/>
    </source>
</evidence>
<proteinExistence type="predicted"/>
<accession>A0A7J4KWK6</accession>
<evidence type="ECO:0000313" key="2">
    <source>
        <dbReference type="Proteomes" id="UP000527315"/>
    </source>
</evidence>
<organism evidence="1 2">
    <name type="scientific">Candidatus Iainarchaeum sp</name>
    <dbReference type="NCBI Taxonomy" id="3101447"/>
    <lineage>
        <taxon>Archaea</taxon>
        <taxon>Candidatus Iainarchaeota</taxon>
        <taxon>Candidatus Iainarchaeia</taxon>
        <taxon>Candidatus Iainarchaeales</taxon>
        <taxon>Candidatus Iainarchaeaceae</taxon>
        <taxon>Candidatus Iainarchaeum</taxon>
    </lineage>
</organism>